<evidence type="ECO:0000256" key="2">
    <source>
        <dbReference type="ARBA" id="ARBA00004906"/>
    </source>
</evidence>
<protein>
    <recommendedName>
        <fullName evidence="4 15">Peroxisome assembly protein 12</fullName>
    </recommendedName>
    <alternativeName>
        <fullName evidence="14 15">Peroxin-12</fullName>
    </alternativeName>
</protein>
<keyword evidence="11" id="KW-1133">Transmembrane helix</keyword>
<comment type="pathway">
    <text evidence="2">Protein modification; protein ubiquitination.</text>
</comment>
<evidence type="ECO:0000259" key="16">
    <source>
        <dbReference type="Pfam" id="PF04757"/>
    </source>
</evidence>
<dbReference type="AlphaFoldDB" id="A0A226E0H4"/>
<dbReference type="InterPro" id="IPR006845">
    <property type="entry name" value="Pex_N"/>
</dbReference>
<proteinExistence type="inferred from homology"/>
<keyword evidence="12 15" id="KW-0472">Membrane</keyword>
<keyword evidence="10" id="KW-0653">Protein transport</keyword>
<keyword evidence="9" id="KW-0862">Zinc</keyword>
<accession>A0A226E0H4</accession>
<gene>
    <name evidence="17" type="ORF">Fcan01_14400</name>
</gene>
<organism evidence="17 18">
    <name type="scientific">Folsomia candida</name>
    <name type="common">Springtail</name>
    <dbReference type="NCBI Taxonomy" id="158441"/>
    <lineage>
        <taxon>Eukaryota</taxon>
        <taxon>Metazoa</taxon>
        <taxon>Ecdysozoa</taxon>
        <taxon>Arthropoda</taxon>
        <taxon>Hexapoda</taxon>
        <taxon>Collembola</taxon>
        <taxon>Entomobryomorpha</taxon>
        <taxon>Isotomoidea</taxon>
        <taxon>Isotomidae</taxon>
        <taxon>Proisotominae</taxon>
        <taxon>Folsomia</taxon>
    </lineage>
</organism>
<comment type="caution">
    <text evidence="17">The sequence shown here is derived from an EMBL/GenBank/DDBJ whole genome shotgun (WGS) entry which is preliminary data.</text>
</comment>
<keyword evidence="5" id="KW-0813">Transport</keyword>
<evidence type="ECO:0000256" key="15">
    <source>
        <dbReference type="PIRNR" id="PIRNR038074"/>
    </source>
</evidence>
<dbReference type="SUPFAM" id="SSF57850">
    <property type="entry name" value="RING/U-box"/>
    <property type="match status" value="1"/>
</dbReference>
<dbReference type="GO" id="GO:0016558">
    <property type="term" value="P:protein import into peroxisome matrix"/>
    <property type="evidence" value="ECO:0007669"/>
    <property type="project" value="UniProtKB-UniRule"/>
</dbReference>
<dbReference type="PANTHER" id="PTHR12888:SF0">
    <property type="entry name" value="PEROXISOME ASSEMBLY PROTEIN 12"/>
    <property type="match status" value="1"/>
</dbReference>
<dbReference type="GO" id="GO:0005778">
    <property type="term" value="C:peroxisomal membrane"/>
    <property type="evidence" value="ECO:0007669"/>
    <property type="project" value="UniProtKB-SubCell"/>
</dbReference>
<keyword evidence="8" id="KW-0863">Zinc-finger</keyword>
<dbReference type="GO" id="GO:0004842">
    <property type="term" value="F:ubiquitin-protein transferase activity"/>
    <property type="evidence" value="ECO:0007669"/>
    <property type="project" value="TreeGrafter"/>
</dbReference>
<dbReference type="GO" id="GO:0008270">
    <property type="term" value="F:zinc ion binding"/>
    <property type="evidence" value="ECO:0007669"/>
    <property type="project" value="UniProtKB-KW"/>
</dbReference>
<evidence type="ECO:0000256" key="10">
    <source>
        <dbReference type="ARBA" id="ARBA00022927"/>
    </source>
</evidence>
<keyword evidence="13 15" id="KW-0576">Peroxisome</keyword>
<evidence type="ECO:0000256" key="7">
    <source>
        <dbReference type="ARBA" id="ARBA00022723"/>
    </source>
</evidence>
<feature type="domain" description="Pex N-terminal" evidence="16">
    <location>
        <begin position="28"/>
        <end position="260"/>
    </location>
</feature>
<dbReference type="GO" id="GO:1990429">
    <property type="term" value="C:peroxisomal importomer complex"/>
    <property type="evidence" value="ECO:0007669"/>
    <property type="project" value="TreeGrafter"/>
</dbReference>
<evidence type="ECO:0000256" key="14">
    <source>
        <dbReference type="ARBA" id="ARBA00029692"/>
    </source>
</evidence>
<evidence type="ECO:0000313" key="18">
    <source>
        <dbReference type="Proteomes" id="UP000198287"/>
    </source>
</evidence>
<dbReference type="STRING" id="158441.A0A226E0H4"/>
<evidence type="ECO:0000256" key="4">
    <source>
        <dbReference type="ARBA" id="ARBA00018980"/>
    </source>
</evidence>
<evidence type="ECO:0000256" key="6">
    <source>
        <dbReference type="ARBA" id="ARBA00022692"/>
    </source>
</evidence>
<dbReference type="InterPro" id="IPR017375">
    <property type="entry name" value="PEX12"/>
</dbReference>
<dbReference type="PANTHER" id="PTHR12888">
    <property type="entry name" value="PEROXISOME ASSEMBLY PROTEIN 12 PEROXIN-12"/>
    <property type="match status" value="1"/>
</dbReference>
<dbReference type="CDD" id="cd16451">
    <property type="entry name" value="mRING_PEX12"/>
    <property type="match status" value="1"/>
</dbReference>
<dbReference type="EMBL" id="LNIX01000008">
    <property type="protein sequence ID" value="OXA51255.1"/>
    <property type="molecule type" value="Genomic_DNA"/>
</dbReference>
<evidence type="ECO:0000313" key="17">
    <source>
        <dbReference type="EMBL" id="OXA51255.1"/>
    </source>
</evidence>
<dbReference type="OrthoDB" id="107372at2759"/>
<dbReference type="PIRSF" id="PIRSF038074">
    <property type="entry name" value="Peroxisome_assembly_p12"/>
    <property type="match status" value="1"/>
</dbReference>
<comment type="function">
    <text evidence="15">Component of a retrotranslocation channel required for peroxisome organization by mediating export of the PEX5 receptor from peroxisomes to the cytosol, thereby promoting PEX5 recycling.</text>
</comment>
<dbReference type="Gene3D" id="3.30.40.10">
    <property type="entry name" value="Zinc/RING finger domain, C3HC4 (zinc finger)"/>
    <property type="match status" value="1"/>
</dbReference>
<keyword evidence="7" id="KW-0479">Metal-binding</keyword>
<name>A0A226E0H4_FOLCA</name>
<comment type="similarity">
    <text evidence="3 15">Belongs to the pex2/pex10/pex12 family.</text>
</comment>
<evidence type="ECO:0000256" key="5">
    <source>
        <dbReference type="ARBA" id="ARBA00022448"/>
    </source>
</evidence>
<dbReference type="Pfam" id="PF04757">
    <property type="entry name" value="Pex2_Pex12"/>
    <property type="match status" value="1"/>
</dbReference>
<evidence type="ECO:0000256" key="1">
    <source>
        <dbReference type="ARBA" id="ARBA00004585"/>
    </source>
</evidence>
<dbReference type="Proteomes" id="UP000198287">
    <property type="component" value="Unassembled WGS sequence"/>
</dbReference>
<dbReference type="InterPro" id="IPR013083">
    <property type="entry name" value="Znf_RING/FYVE/PHD"/>
</dbReference>
<evidence type="ECO:0000256" key="11">
    <source>
        <dbReference type="ARBA" id="ARBA00022989"/>
    </source>
</evidence>
<evidence type="ECO:0000256" key="12">
    <source>
        <dbReference type="ARBA" id="ARBA00023136"/>
    </source>
</evidence>
<evidence type="ECO:0000256" key="3">
    <source>
        <dbReference type="ARBA" id="ARBA00008704"/>
    </source>
</evidence>
<dbReference type="OMA" id="QHYLARC"/>
<evidence type="ECO:0000256" key="8">
    <source>
        <dbReference type="ARBA" id="ARBA00022771"/>
    </source>
</evidence>
<keyword evidence="6" id="KW-0812">Transmembrane</keyword>
<evidence type="ECO:0000256" key="9">
    <source>
        <dbReference type="ARBA" id="ARBA00022833"/>
    </source>
</evidence>
<evidence type="ECO:0000256" key="13">
    <source>
        <dbReference type="ARBA" id="ARBA00023140"/>
    </source>
</evidence>
<comment type="subcellular location">
    <subcellularLocation>
        <location evidence="1">Peroxisome membrane</location>
        <topology evidence="1">Multi-pass membrane protein</topology>
    </subcellularLocation>
</comment>
<sequence length="348" mass="39580">MAAAANNVTGTVSDDEGRPSIFELVSQQGFAHALRPAFFHIVKTLAEGYPARWLPPFMYRNFDEVYLAFDSLVQWHYMLTRGATLSEAFYGLERVTKNGKINTNRVKVSFILSVILPYLTTKLDKVHKTESDKLSGAVTNSEQDPTSCRGRNPKLVLVFIKAYPFVKAFLDLINLICLLRYAFGYSKSHHLLFLSLGLRLTYASPSRAKFIQEKQSELFSPKSWSFSRFPTLLLRSLGESVLFGVEMGSFFVQFLDWWYNDRRRERVTLTSLPVPPALSEADQNFVAITPQEKNLCPLCRRRFKNATALSTSGLVFCYGCITPYLKTHGKCPLTSITSNMHHLIRIFN</sequence>
<dbReference type="GO" id="GO:0006513">
    <property type="term" value="P:protein monoubiquitination"/>
    <property type="evidence" value="ECO:0007669"/>
    <property type="project" value="TreeGrafter"/>
</dbReference>
<reference evidence="17 18" key="1">
    <citation type="submission" date="2015-12" db="EMBL/GenBank/DDBJ databases">
        <title>The genome of Folsomia candida.</title>
        <authorList>
            <person name="Faddeeva A."/>
            <person name="Derks M.F."/>
            <person name="Anvar Y."/>
            <person name="Smit S."/>
            <person name="Van Straalen N."/>
            <person name="Roelofs D."/>
        </authorList>
    </citation>
    <scope>NUCLEOTIDE SEQUENCE [LARGE SCALE GENOMIC DNA]</scope>
    <source>
        <strain evidence="17 18">VU population</strain>
        <tissue evidence="17">Whole body</tissue>
    </source>
</reference>
<keyword evidence="18" id="KW-1185">Reference proteome</keyword>